<reference evidence="2 3" key="1">
    <citation type="submission" date="2020-08" db="EMBL/GenBank/DDBJ databases">
        <title>Genomic Encyclopedia of Type Strains, Phase IV (KMG-IV): sequencing the most valuable type-strain genomes for metagenomic binning, comparative biology and taxonomic classification.</title>
        <authorList>
            <person name="Goeker M."/>
        </authorList>
    </citation>
    <scope>NUCLEOTIDE SEQUENCE [LARGE SCALE GENOMIC DNA]</scope>
    <source>
        <strain evidence="2 3">DSM 45615</strain>
    </source>
</reference>
<evidence type="ECO:0000256" key="1">
    <source>
        <dbReference type="SAM" id="Phobius"/>
    </source>
</evidence>
<dbReference type="EMBL" id="JACHGN010000003">
    <property type="protein sequence ID" value="MBB5131939.1"/>
    <property type="molecule type" value="Genomic_DNA"/>
</dbReference>
<sequence length="233" mass="24886">MDVALLLSLGALALIDSTSIGTLVIPIFLMLVPGRAMPRRVLVYLATVAVFYFGVGAALTLGLMPVLRDLAGRVADYEPLYWAEAVVGVGLFALSYRFDPKRRAARGVPEKPGWAREKVEAVRQSNLGMVALGITAAGIEAATMLPYLAAMGLLGASGLPAAGRLPILAAYNLVMVLPALVLLAARYAFRRHMDKALDRLAGWVSRNSASMLSWTLAIAGFLLARDGVARLFF</sequence>
<feature type="transmembrane region" description="Helical" evidence="1">
    <location>
        <begin position="79"/>
        <end position="96"/>
    </location>
</feature>
<feature type="transmembrane region" description="Helical" evidence="1">
    <location>
        <begin position="201"/>
        <end position="224"/>
    </location>
</feature>
<feature type="transmembrane region" description="Helical" evidence="1">
    <location>
        <begin position="6"/>
        <end position="29"/>
    </location>
</feature>
<proteinExistence type="predicted"/>
<gene>
    <name evidence="2" type="ORF">HNP84_001652</name>
</gene>
<name>A0A840NYU5_9ACTN</name>
<feature type="transmembrane region" description="Helical" evidence="1">
    <location>
        <begin position="169"/>
        <end position="189"/>
    </location>
</feature>
<accession>A0A840NYU5</accession>
<organism evidence="2 3">
    <name type="scientific">Thermocatellispora tengchongensis</name>
    <dbReference type="NCBI Taxonomy" id="1073253"/>
    <lineage>
        <taxon>Bacteria</taxon>
        <taxon>Bacillati</taxon>
        <taxon>Actinomycetota</taxon>
        <taxon>Actinomycetes</taxon>
        <taxon>Streptosporangiales</taxon>
        <taxon>Streptosporangiaceae</taxon>
        <taxon>Thermocatellispora</taxon>
    </lineage>
</organism>
<keyword evidence="3" id="KW-1185">Reference proteome</keyword>
<protein>
    <submittedName>
        <fullName evidence="2">ABC-type molybdate transport system permease subunit</fullName>
    </submittedName>
</protein>
<keyword evidence="1" id="KW-1133">Transmembrane helix</keyword>
<keyword evidence="1" id="KW-0472">Membrane</keyword>
<dbReference type="AlphaFoldDB" id="A0A840NYU5"/>
<keyword evidence="1" id="KW-0812">Transmembrane</keyword>
<evidence type="ECO:0000313" key="2">
    <source>
        <dbReference type="EMBL" id="MBB5131939.1"/>
    </source>
</evidence>
<evidence type="ECO:0000313" key="3">
    <source>
        <dbReference type="Proteomes" id="UP000578449"/>
    </source>
</evidence>
<feature type="transmembrane region" description="Helical" evidence="1">
    <location>
        <begin position="41"/>
        <end position="67"/>
    </location>
</feature>
<dbReference type="InterPro" id="IPR021315">
    <property type="entry name" value="Gap/Sap"/>
</dbReference>
<dbReference type="RefSeq" id="WP_185048746.1">
    <property type="nucleotide sequence ID" value="NZ_BAABIX010000028.1"/>
</dbReference>
<feature type="transmembrane region" description="Helical" evidence="1">
    <location>
        <begin position="126"/>
        <end position="149"/>
    </location>
</feature>
<comment type="caution">
    <text evidence="2">The sequence shown here is derived from an EMBL/GenBank/DDBJ whole genome shotgun (WGS) entry which is preliminary data.</text>
</comment>
<dbReference type="Pfam" id="PF11139">
    <property type="entry name" value="SfLAP"/>
    <property type="match status" value="1"/>
</dbReference>
<dbReference type="Proteomes" id="UP000578449">
    <property type="component" value="Unassembled WGS sequence"/>
</dbReference>